<dbReference type="Proteomes" id="UP000267469">
    <property type="component" value="Unassembled WGS sequence"/>
</dbReference>
<dbReference type="OrthoDB" id="1436925at2"/>
<evidence type="ECO:0000313" key="3">
    <source>
        <dbReference type="Proteomes" id="UP000267469"/>
    </source>
</evidence>
<gene>
    <name evidence="2" type="ORF">ED312_00325</name>
</gene>
<evidence type="ECO:0000313" key="2">
    <source>
        <dbReference type="EMBL" id="RNL95086.1"/>
    </source>
</evidence>
<evidence type="ECO:0008006" key="4">
    <source>
        <dbReference type="Google" id="ProtNLM"/>
    </source>
</evidence>
<dbReference type="RefSeq" id="WP_123213998.1">
    <property type="nucleotide sequence ID" value="NZ_RJTM01000002.1"/>
</dbReference>
<sequence>MKSPRLYAIGFMVIATAIACNTRPSEEAETYNKLFDEVITAHDEIMPAMGKLNSLSKKLEQEADSTDSSGILDSLEMSHKAMMDWMKDFSEKFPYGEFNPKDKTTEEITAKINILEEEKNEVYELRELISQSIEKAEKLLSEK</sequence>
<evidence type="ECO:0000256" key="1">
    <source>
        <dbReference type="SAM" id="Coils"/>
    </source>
</evidence>
<feature type="coiled-coil region" evidence="1">
    <location>
        <begin position="101"/>
        <end position="135"/>
    </location>
</feature>
<dbReference type="EMBL" id="RJTM01000002">
    <property type="protein sequence ID" value="RNL95086.1"/>
    <property type="molecule type" value="Genomic_DNA"/>
</dbReference>
<protein>
    <recommendedName>
        <fullName evidence="4">Viral A-type inclusion protein</fullName>
    </recommendedName>
</protein>
<comment type="caution">
    <text evidence="2">The sequence shown here is derived from an EMBL/GenBank/DDBJ whole genome shotgun (WGS) entry which is preliminary data.</text>
</comment>
<dbReference type="AlphaFoldDB" id="A0A3N0F4S6"/>
<keyword evidence="1" id="KW-0175">Coiled coil</keyword>
<name>A0A3N0F4S6_SINP1</name>
<dbReference type="PROSITE" id="PS51257">
    <property type="entry name" value="PROKAR_LIPOPROTEIN"/>
    <property type="match status" value="1"/>
</dbReference>
<proteinExistence type="predicted"/>
<accession>A0A3N0F4S6</accession>
<reference evidence="2 3" key="1">
    <citation type="submission" date="2018-10" db="EMBL/GenBank/DDBJ databases">
        <title>Sinomicrobium pectinilyticum sp. nov., a pectinase-producing bacterium isolated from alkaline and saline soil, and emended description of the genus Sinomicrobium.</title>
        <authorList>
            <person name="Cheng B."/>
            <person name="Li C."/>
            <person name="Lai Q."/>
            <person name="Du M."/>
            <person name="Shao Z."/>
            <person name="Xu P."/>
            <person name="Yang C."/>
        </authorList>
    </citation>
    <scope>NUCLEOTIDE SEQUENCE [LARGE SCALE GENOMIC DNA]</scope>
    <source>
        <strain evidence="2 3">5DNS001</strain>
    </source>
</reference>
<keyword evidence="3" id="KW-1185">Reference proteome</keyword>
<organism evidence="2 3">
    <name type="scientific">Sinomicrobium pectinilyticum</name>
    <dbReference type="NCBI Taxonomy" id="1084421"/>
    <lineage>
        <taxon>Bacteria</taxon>
        <taxon>Pseudomonadati</taxon>
        <taxon>Bacteroidota</taxon>
        <taxon>Flavobacteriia</taxon>
        <taxon>Flavobacteriales</taxon>
        <taxon>Flavobacteriaceae</taxon>
        <taxon>Sinomicrobium</taxon>
    </lineage>
</organism>